<feature type="region of interest" description="Disordered" evidence="4">
    <location>
        <begin position="1"/>
        <end position="22"/>
    </location>
</feature>
<keyword evidence="2" id="KW-0238">DNA-binding</keyword>
<name>A0ABR7R9N7_9PROT</name>
<gene>
    <name evidence="6" type="ORF">IBL25_16430</name>
</gene>
<sequence length="192" mass="20379">MKNQGQLSRQSQELLGPGGVVTDSSRMVRPAGMTGVAAGLDLALALVEENLGAELARQVAAQLVMFFKRGGGQMQFNRHGVGAPVSCSALQEVKRWLAAHPAEDHSVDRLSAKTGMSPRHFARLFWVETGLTLAVYAKGARTEAARGHLKSGDIAMKQIAGALSSGGSGQRQWSTSAVIVAAPPKRPSRHRM</sequence>
<evidence type="ECO:0000256" key="4">
    <source>
        <dbReference type="SAM" id="MobiDB-lite"/>
    </source>
</evidence>
<comment type="caution">
    <text evidence="6">The sequence shown here is derived from an EMBL/GenBank/DDBJ whole genome shotgun (WGS) entry which is preliminary data.</text>
</comment>
<dbReference type="InterPro" id="IPR050204">
    <property type="entry name" value="AraC_XylS_family_regulators"/>
</dbReference>
<dbReference type="Gene3D" id="3.40.50.880">
    <property type="match status" value="1"/>
</dbReference>
<evidence type="ECO:0000313" key="7">
    <source>
        <dbReference type="Proteomes" id="UP000603940"/>
    </source>
</evidence>
<dbReference type="Gene3D" id="1.10.10.60">
    <property type="entry name" value="Homeodomain-like"/>
    <property type="match status" value="1"/>
</dbReference>
<protein>
    <recommendedName>
        <fullName evidence="5">HTH araC/xylS-type domain-containing protein</fullName>
    </recommendedName>
</protein>
<keyword evidence="7" id="KW-1185">Reference proteome</keyword>
<keyword evidence="3" id="KW-0804">Transcription</keyword>
<dbReference type="RefSeq" id="WP_187779624.1">
    <property type="nucleotide sequence ID" value="NZ_JACTUZ010000082.1"/>
</dbReference>
<dbReference type="EMBL" id="JACTUZ010000082">
    <property type="protein sequence ID" value="MBC9178534.1"/>
    <property type="molecule type" value="Genomic_DNA"/>
</dbReference>
<feature type="compositionally biased region" description="Polar residues" evidence="4">
    <location>
        <begin position="1"/>
        <end position="13"/>
    </location>
</feature>
<feature type="domain" description="HTH araC/xylS-type" evidence="5">
    <location>
        <begin position="91"/>
        <end position="160"/>
    </location>
</feature>
<reference evidence="6 7" key="1">
    <citation type="journal article" date="2009" name="Int. J. Syst. Evol. Microbiol.">
        <title>Transfer of Teichococcus ludipueritiae and Muricoccus roseus to the genus Roseomonas, as Roseomonas ludipueritiae comb. nov. and Roseomonas rosea comb. nov., respectively, and emended description of the genus Roseomonas.</title>
        <authorList>
            <person name="Sanchez-Porro C."/>
            <person name="Gallego V."/>
            <person name="Busse H.J."/>
            <person name="Kampfer P."/>
            <person name="Ventosa A."/>
        </authorList>
    </citation>
    <scope>NUCLEOTIDE SEQUENCE [LARGE SCALE GENOMIC DNA]</scope>
    <source>
        <strain evidence="6 7">DSM 14915</strain>
    </source>
</reference>
<evidence type="ECO:0000256" key="3">
    <source>
        <dbReference type="ARBA" id="ARBA00023163"/>
    </source>
</evidence>
<evidence type="ECO:0000259" key="5">
    <source>
        <dbReference type="PROSITE" id="PS01124"/>
    </source>
</evidence>
<dbReference type="PROSITE" id="PS01124">
    <property type="entry name" value="HTH_ARAC_FAMILY_2"/>
    <property type="match status" value="1"/>
</dbReference>
<organism evidence="6 7">
    <name type="scientific">Pseudoroseomonas ludipueritiae</name>
    <dbReference type="NCBI Taxonomy" id="198093"/>
    <lineage>
        <taxon>Bacteria</taxon>
        <taxon>Pseudomonadati</taxon>
        <taxon>Pseudomonadota</taxon>
        <taxon>Alphaproteobacteria</taxon>
        <taxon>Acetobacterales</taxon>
        <taxon>Acetobacteraceae</taxon>
        <taxon>Pseudoroseomonas</taxon>
    </lineage>
</organism>
<keyword evidence="1" id="KW-0805">Transcription regulation</keyword>
<evidence type="ECO:0000256" key="2">
    <source>
        <dbReference type="ARBA" id="ARBA00023125"/>
    </source>
</evidence>
<dbReference type="Proteomes" id="UP000603940">
    <property type="component" value="Unassembled WGS sequence"/>
</dbReference>
<dbReference type="PANTHER" id="PTHR46796:SF6">
    <property type="entry name" value="ARAC SUBFAMILY"/>
    <property type="match status" value="1"/>
</dbReference>
<proteinExistence type="predicted"/>
<dbReference type="InterPro" id="IPR018060">
    <property type="entry name" value="HTH_AraC"/>
</dbReference>
<accession>A0ABR7R9N7</accession>
<dbReference type="SUPFAM" id="SSF46689">
    <property type="entry name" value="Homeodomain-like"/>
    <property type="match status" value="1"/>
</dbReference>
<dbReference type="InterPro" id="IPR009057">
    <property type="entry name" value="Homeodomain-like_sf"/>
</dbReference>
<evidence type="ECO:0000313" key="6">
    <source>
        <dbReference type="EMBL" id="MBC9178534.1"/>
    </source>
</evidence>
<evidence type="ECO:0000256" key="1">
    <source>
        <dbReference type="ARBA" id="ARBA00023015"/>
    </source>
</evidence>
<dbReference type="InterPro" id="IPR029062">
    <property type="entry name" value="Class_I_gatase-like"/>
</dbReference>
<dbReference type="PANTHER" id="PTHR46796">
    <property type="entry name" value="HTH-TYPE TRANSCRIPTIONAL ACTIVATOR RHAS-RELATED"/>
    <property type="match status" value="1"/>
</dbReference>